<evidence type="ECO:0000259" key="4">
    <source>
        <dbReference type="PROSITE" id="PS51077"/>
    </source>
</evidence>
<dbReference type="InterPro" id="IPR036390">
    <property type="entry name" value="WH_DNA-bd_sf"/>
</dbReference>
<name>A0ABW4KT43_9BURK</name>
<gene>
    <name evidence="6" type="ORF">ACFSF0_07950</name>
</gene>
<dbReference type="PANTHER" id="PTHR30136">
    <property type="entry name" value="HELIX-TURN-HELIX TRANSCRIPTIONAL REGULATOR, ICLR FAMILY"/>
    <property type="match status" value="1"/>
</dbReference>
<dbReference type="InterPro" id="IPR036388">
    <property type="entry name" value="WH-like_DNA-bd_sf"/>
</dbReference>
<dbReference type="RefSeq" id="WP_147912658.1">
    <property type="nucleotide sequence ID" value="NZ_JBHUEJ010000016.1"/>
</dbReference>
<dbReference type="PROSITE" id="PS51077">
    <property type="entry name" value="HTH_ICLR"/>
    <property type="match status" value="1"/>
</dbReference>
<evidence type="ECO:0000313" key="7">
    <source>
        <dbReference type="Proteomes" id="UP001597304"/>
    </source>
</evidence>
<dbReference type="Pfam" id="PF09339">
    <property type="entry name" value="HTH_IclR"/>
    <property type="match status" value="1"/>
</dbReference>
<evidence type="ECO:0000313" key="6">
    <source>
        <dbReference type="EMBL" id="MFD1710536.1"/>
    </source>
</evidence>
<dbReference type="PANTHER" id="PTHR30136:SF33">
    <property type="entry name" value="TRANSCRIPTIONAL REGULATORY PROTEIN"/>
    <property type="match status" value="1"/>
</dbReference>
<protein>
    <submittedName>
        <fullName evidence="6">IclR family transcriptional regulator</fullName>
    </submittedName>
</protein>
<dbReference type="Pfam" id="PF01614">
    <property type="entry name" value="IclR_C"/>
    <property type="match status" value="1"/>
</dbReference>
<evidence type="ECO:0000256" key="1">
    <source>
        <dbReference type="ARBA" id="ARBA00023015"/>
    </source>
</evidence>
<dbReference type="SMART" id="SM00346">
    <property type="entry name" value="HTH_ICLR"/>
    <property type="match status" value="1"/>
</dbReference>
<dbReference type="SUPFAM" id="SSF46785">
    <property type="entry name" value="Winged helix' DNA-binding domain"/>
    <property type="match status" value="1"/>
</dbReference>
<reference evidence="7" key="1">
    <citation type="journal article" date="2019" name="Int. J. Syst. Evol. Microbiol.">
        <title>The Global Catalogue of Microorganisms (GCM) 10K type strain sequencing project: providing services to taxonomists for standard genome sequencing and annotation.</title>
        <authorList>
            <consortium name="The Broad Institute Genomics Platform"/>
            <consortium name="The Broad Institute Genome Sequencing Center for Infectious Disease"/>
            <person name="Wu L."/>
            <person name="Ma J."/>
        </authorList>
    </citation>
    <scope>NUCLEOTIDE SEQUENCE [LARGE SCALE GENOMIC DNA]</scope>
    <source>
        <strain evidence="7">LMG 29247</strain>
    </source>
</reference>
<dbReference type="EMBL" id="JBHUEJ010000016">
    <property type="protein sequence ID" value="MFD1710536.1"/>
    <property type="molecule type" value="Genomic_DNA"/>
</dbReference>
<evidence type="ECO:0000256" key="3">
    <source>
        <dbReference type="ARBA" id="ARBA00023163"/>
    </source>
</evidence>
<feature type="domain" description="IclR-ED" evidence="5">
    <location>
        <begin position="89"/>
        <end position="270"/>
    </location>
</feature>
<dbReference type="PROSITE" id="PS51078">
    <property type="entry name" value="ICLR_ED"/>
    <property type="match status" value="1"/>
</dbReference>
<keyword evidence="3" id="KW-0804">Transcription</keyword>
<accession>A0ABW4KT43</accession>
<evidence type="ECO:0000256" key="2">
    <source>
        <dbReference type="ARBA" id="ARBA00023125"/>
    </source>
</evidence>
<evidence type="ECO:0000259" key="5">
    <source>
        <dbReference type="PROSITE" id="PS51078"/>
    </source>
</evidence>
<proteinExistence type="predicted"/>
<dbReference type="Proteomes" id="UP001597304">
    <property type="component" value="Unassembled WGS sequence"/>
</dbReference>
<dbReference type="InterPro" id="IPR005471">
    <property type="entry name" value="Tscrpt_reg_IclR_N"/>
</dbReference>
<organism evidence="6 7">
    <name type="scientific">Ottowia flava</name>
    <dbReference type="NCBI Taxonomy" id="2675430"/>
    <lineage>
        <taxon>Bacteria</taxon>
        <taxon>Pseudomonadati</taxon>
        <taxon>Pseudomonadota</taxon>
        <taxon>Betaproteobacteria</taxon>
        <taxon>Burkholderiales</taxon>
        <taxon>Comamonadaceae</taxon>
        <taxon>Ottowia</taxon>
    </lineage>
</organism>
<dbReference type="InterPro" id="IPR050707">
    <property type="entry name" value="HTH_MetabolicPath_Reg"/>
</dbReference>
<dbReference type="Gene3D" id="1.10.10.10">
    <property type="entry name" value="Winged helix-like DNA-binding domain superfamily/Winged helix DNA-binding domain"/>
    <property type="match status" value="1"/>
</dbReference>
<sequence>MTKPRHASTRTTTRTTGQFVRTTSGSRSLERGLSLLRAFRLGTGVLTNAELAARTALPRPTVSRLTRSLVDAGFLVYDLDEQGYRLGVVVQSLALAHRSSQSALDLALPLMRGLAEGRRINVGLAIADQTDMVYLDSVRWSRMGLFRRLVPGSRIPIAITSLGRAHLAGLTATERTALLARLAPEYGADWRRVAASIRQSSAQIKRMGYCWAEWQAGSVAIATPMRDPGGQRYALNISLPTYEAAAEPLATEHGALLMALAGDIHARWREAWS</sequence>
<keyword evidence="7" id="KW-1185">Reference proteome</keyword>
<dbReference type="Gene3D" id="3.30.450.40">
    <property type="match status" value="1"/>
</dbReference>
<feature type="domain" description="HTH iclR-type" evidence="4">
    <location>
        <begin position="26"/>
        <end position="88"/>
    </location>
</feature>
<keyword evidence="2" id="KW-0238">DNA-binding</keyword>
<dbReference type="InterPro" id="IPR014757">
    <property type="entry name" value="Tscrpt_reg_IclR_C"/>
</dbReference>
<dbReference type="InterPro" id="IPR029016">
    <property type="entry name" value="GAF-like_dom_sf"/>
</dbReference>
<keyword evidence="1" id="KW-0805">Transcription regulation</keyword>
<comment type="caution">
    <text evidence="6">The sequence shown here is derived from an EMBL/GenBank/DDBJ whole genome shotgun (WGS) entry which is preliminary data.</text>
</comment>
<dbReference type="SUPFAM" id="SSF55781">
    <property type="entry name" value="GAF domain-like"/>
    <property type="match status" value="1"/>
</dbReference>